<organism evidence="9 10">
    <name type="scientific">Handelsmanbacteria sp. (strain RIFCSPLOWO2_12_FULL_64_10)</name>
    <dbReference type="NCBI Taxonomy" id="1817868"/>
    <lineage>
        <taxon>Bacteria</taxon>
        <taxon>Candidatus Handelsmaniibacteriota</taxon>
    </lineage>
</organism>
<dbReference type="InterPro" id="IPR014729">
    <property type="entry name" value="Rossmann-like_a/b/a_fold"/>
</dbReference>
<dbReference type="PANTHER" id="PTHR43326:SF1">
    <property type="entry name" value="METHIONINE--TRNA LIGASE, MITOCHONDRIAL"/>
    <property type="match status" value="1"/>
</dbReference>
<evidence type="ECO:0000313" key="10">
    <source>
        <dbReference type="Proteomes" id="UP000178606"/>
    </source>
</evidence>
<dbReference type="Gene3D" id="2.170.220.10">
    <property type="match status" value="1"/>
</dbReference>
<dbReference type="FunFam" id="2.170.220.10:FF:000003">
    <property type="entry name" value="Methionine--tRNA ligase"/>
    <property type="match status" value="1"/>
</dbReference>
<evidence type="ECO:0000256" key="4">
    <source>
        <dbReference type="ARBA" id="ARBA00022840"/>
    </source>
</evidence>
<dbReference type="InterPro" id="IPR033911">
    <property type="entry name" value="MetRS_core"/>
</dbReference>
<evidence type="ECO:0000256" key="2">
    <source>
        <dbReference type="ARBA" id="ARBA00022598"/>
    </source>
</evidence>
<keyword evidence="5 7" id="KW-0648">Protein biosynthesis</keyword>
<dbReference type="EMBL" id="MFKF01000184">
    <property type="protein sequence ID" value="OGG51437.1"/>
    <property type="molecule type" value="Genomic_DNA"/>
</dbReference>
<dbReference type="PANTHER" id="PTHR43326">
    <property type="entry name" value="METHIONYL-TRNA SYNTHETASE"/>
    <property type="match status" value="1"/>
</dbReference>
<dbReference type="InterPro" id="IPR009080">
    <property type="entry name" value="tRNAsynth_Ia_anticodon-bd"/>
</dbReference>
<dbReference type="Proteomes" id="UP000178606">
    <property type="component" value="Unassembled WGS sequence"/>
</dbReference>
<feature type="domain" description="Methionyl/Leucyl tRNA synthetase" evidence="8">
    <location>
        <begin position="136"/>
        <end position="363"/>
    </location>
</feature>
<dbReference type="InterPro" id="IPR023457">
    <property type="entry name" value="Met-tRNA_synth_2"/>
</dbReference>
<evidence type="ECO:0000256" key="6">
    <source>
        <dbReference type="ARBA" id="ARBA00023146"/>
    </source>
</evidence>
<sequence>MNATYYVTTSIPYVNARPHVGFALELVQADALARWHRLLGEEVFFLTGADENALKNVQAAAREGLTPRELCDRNAAVFQDLLRALDISADRFIRTSGEAHFRGASKFWGACRKGDIYRRRYRGLYCVGCEDFYIEKDLEEGRCPTHLTRPEIVEEENYFFRLSAYQERLEELILSERLRIAPETRRNEALGFIRQGLQDFSISRVRERSGGWGIPVPGDPSQVIYVWFDALTNYLTGLGYGSDEGLFERFWLTNPRKAHVIGKDVLKFHAVYWPAMLLSAGLPLPETVWAHGFLTVDGQKISKSLSNAVDPFYLVERYGRDAVRYYLLRAIPSGADGDFSEARLREVYSADLANGLGNLVRRVETLCERAGYRKEKSERERRRVGEWEKNLSPFPPFSLSPFSHSGRGWEEGFRFHDALRAIWGQVRVLNQEIEEARPWDLLKQGSGTRLDDLLTRWVAGVRSIAWGLTPFLPETAQEIEEAFSGERIAPREPLFPRLNPVLP</sequence>
<protein>
    <recommendedName>
        <fullName evidence="1">methionine--tRNA ligase</fullName>
        <ecNumber evidence="1">6.1.1.10</ecNumber>
    </recommendedName>
</protein>
<evidence type="ECO:0000256" key="3">
    <source>
        <dbReference type="ARBA" id="ARBA00022741"/>
    </source>
</evidence>
<accession>A0A1F6CQQ2</accession>
<name>A0A1F6CQQ2_HANXR</name>
<dbReference type="PRINTS" id="PR01041">
    <property type="entry name" value="TRNASYNTHMET"/>
</dbReference>
<evidence type="ECO:0000313" key="9">
    <source>
        <dbReference type="EMBL" id="OGG51437.1"/>
    </source>
</evidence>
<dbReference type="Gene3D" id="3.40.50.620">
    <property type="entry name" value="HUPs"/>
    <property type="match status" value="1"/>
</dbReference>
<dbReference type="CDD" id="cd00814">
    <property type="entry name" value="MetRS_core"/>
    <property type="match status" value="1"/>
</dbReference>
<gene>
    <name evidence="9" type="ORF">A3F84_26680</name>
</gene>
<dbReference type="Gene3D" id="1.10.730.10">
    <property type="entry name" value="Isoleucyl-tRNA Synthetase, Domain 1"/>
    <property type="match status" value="1"/>
</dbReference>
<keyword evidence="6 7" id="KW-0030">Aminoacyl-tRNA synthetase</keyword>
<evidence type="ECO:0000259" key="8">
    <source>
        <dbReference type="Pfam" id="PF09334"/>
    </source>
</evidence>
<keyword evidence="4 7" id="KW-0067">ATP-binding</keyword>
<proteinExistence type="inferred from homology"/>
<dbReference type="AlphaFoldDB" id="A0A1F6CQQ2"/>
<dbReference type="InterPro" id="IPR015413">
    <property type="entry name" value="Methionyl/Leucyl_tRNA_Synth"/>
</dbReference>
<dbReference type="GO" id="GO:0005524">
    <property type="term" value="F:ATP binding"/>
    <property type="evidence" value="ECO:0007669"/>
    <property type="project" value="UniProtKB-KW"/>
</dbReference>
<evidence type="ECO:0000256" key="7">
    <source>
        <dbReference type="RuleBase" id="RU363039"/>
    </source>
</evidence>
<evidence type="ECO:0000256" key="5">
    <source>
        <dbReference type="ARBA" id="ARBA00022917"/>
    </source>
</evidence>
<dbReference type="SUPFAM" id="SSF52374">
    <property type="entry name" value="Nucleotidylyl transferase"/>
    <property type="match status" value="1"/>
</dbReference>
<dbReference type="SUPFAM" id="SSF47323">
    <property type="entry name" value="Anticodon-binding domain of a subclass of class I aminoacyl-tRNA synthetases"/>
    <property type="match status" value="1"/>
</dbReference>
<comment type="similarity">
    <text evidence="7">Belongs to the class-I aminoacyl-tRNA synthetase family.</text>
</comment>
<dbReference type="GO" id="GO:0004825">
    <property type="term" value="F:methionine-tRNA ligase activity"/>
    <property type="evidence" value="ECO:0007669"/>
    <property type="project" value="UniProtKB-EC"/>
</dbReference>
<dbReference type="Pfam" id="PF09334">
    <property type="entry name" value="tRNA-synt_1g"/>
    <property type="match status" value="1"/>
</dbReference>
<reference evidence="9 10" key="1">
    <citation type="journal article" date="2016" name="Nat. Commun.">
        <title>Thousands of microbial genomes shed light on interconnected biogeochemical processes in an aquifer system.</title>
        <authorList>
            <person name="Anantharaman K."/>
            <person name="Brown C.T."/>
            <person name="Hug L.A."/>
            <person name="Sharon I."/>
            <person name="Castelle C.J."/>
            <person name="Probst A.J."/>
            <person name="Thomas B.C."/>
            <person name="Singh A."/>
            <person name="Wilkins M.J."/>
            <person name="Karaoz U."/>
            <person name="Brodie E.L."/>
            <person name="Williams K.H."/>
            <person name="Hubbard S.S."/>
            <person name="Banfield J.F."/>
        </authorList>
    </citation>
    <scope>NUCLEOTIDE SEQUENCE [LARGE SCALE GENOMIC DNA]</scope>
    <source>
        <strain evidence="10">RIFCSPLOWO2_12_FULL_64_10</strain>
    </source>
</reference>
<comment type="caution">
    <text evidence="9">The sequence shown here is derived from an EMBL/GenBank/DDBJ whole genome shotgun (WGS) entry which is preliminary data.</text>
</comment>
<keyword evidence="3 7" id="KW-0547">Nucleotide-binding</keyword>
<dbReference type="GO" id="GO:0006431">
    <property type="term" value="P:methionyl-tRNA aminoacylation"/>
    <property type="evidence" value="ECO:0007669"/>
    <property type="project" value="InterPro"/>
</dbReference>
<keyword evidence="2 7" id="KW-0436">Ligase</keyword>
<evidence type="ECO:0000256" key="1">
    <source>
        <dbReference type="ARBA" id="ARBA00012838"/>
    </source>
</evidence>
<dbReference type="EC" id="6.1.1.10" evidence="1"/>